<comment type="caution">
    <text evidence="3">The sequence shown here is derived from an EMBL/GenBank/DDBJ whole genome shotgun (WGS) entry which is preliminary data.</text>
</comment>
<feature type="region of interest" description="Disordered" evidence="2">
    <location>
        <begin position="329"/>
        <end position="355"/>
    </location>
</feature>
<evidence type="ECO:0000256" key="2">
    <source>
        <dbReference type="SAM" id="MobiDB-lite"/>
    </source>
</evidence>
<organism evidence="3 4">
    <name type="scientific">Haematococcus lacustris</name>
    <name type="common">Green alga</name>
    <name type="synonym">Haematococcus pluvialis</name>
    <dbReference type="NCBI Taxonomy" id="44745"/>
    <lineage>
        <taxon>Eukaryota</taxon>
        <taxon>Viridiplantae</taxon>
        <taxon>Chlorophyta</taxon>
        <taxon>core chlorophytes</taxon>
        <taxon>Chlorophyceae</taxon>
        <taxon>CS clade</taxon>
        <taxon>Chlamydomonadales</taxon>
        <taxon>Haematococcaceae</taxon>
        <taxon>Haematococcus</taxon>
    </lineage>
</organism>
<dbReference type="AlphaFoldDB" id="A0A699ZYX7"/>
<evidence type="ECO:0000313" key="3">
    <source>
        <dbReference type="EMBL" id="GFH23578.1"/>
    </source>
</evidence>
<reference evidence="3 4" key="1">
    <citation type="submission" date="2020-02" db="EMBL/GenBank/DDBJ databases">
        <title>Draft genome sequence of Haematococcus lacustris strain NIES-144.</title>
        <authorList>
            <person name="Morimoto D."/>
            <person name="Nakagawa S."/>
            <person name="Yoshida T."/>
            <person name="Sawayama S."/>
        </authorList>
    </citation>
    <scope>NUCLEOTIDE SEQUENCE [LARGE SCALE GENOMIC DNA]</scope>
    <source>
        <strain evidence="3 4">NIES-144</strain>
    </source>
</reference>
<evidence type="ECO:0000313" key="4">
    <source>
        <dbReference type="Proteomes" id="UP000485058"/>
    </source>
</evidence>
<keyword evidence="4" id="KW-1185">Reference proteome</keyword>
<dbReference type="Proteomes" id="UP000485058">
    <property type="component" value="Unassembled WGS sequence"/>
</dbReference>
<keyword evidence="1" id="KW-0175">Coiled coil</keyword>
<accession>A0A699ZYX7</accession>
<feature type="coiled-coil region" evidence="1">
    <location>
        <begin position="19"/>
        <end position="86"/>
    </location>
</feature>
<name>A0A699ZYX7_HAELA</name>
<dbReference type="EMBL" id="BLLF01002304">
    <property type="protein sequence ID" value="GFH23578.1"/>
    <property type="molecule type" value="Genomic_DNA"/>
</dbReference>
<gene>
    <name evidence="3" type="ORF">HaLaN_21208</name>
</gene>
<protein>
    <submittedName>
        <fullName evidence="3">Uncharacterized protein</fullName>
    </submittedName>
</protein>
<proteinExistence type="predicted"/>
<sequence length="385" mass="42690">MDATVRVLEERDARLDKWEARHTEQLDKLEARHREQLDKWDARHTEQLDKWGARHTEQLDKLIGQVANHTEQLDKLNDKANKADVKFEKQCEKVDVKFDQLGEKVDVNTNTLNNAGIFAGGAVFFATVGPFAMNAWERSLAALKVTEATREAAEAIDKVAVGGCSSSVGRRRLCQIHLLLFVLLARCCCWHADNLQFYKMFADLPGPCDLSHVSKPGHARGRSSTSGSAAAAARFGRVTLVEALRIFLSFRVYVQADLPRGHLASFGLPQELAEKLMYQLSGGQKNRVAAGGETGLPRRGDAIDVVWVAWAPITAVVIEVNPWPRCAPTASAPRQCKGRPGPGPSLGSTYPHPRLRWPHRARLPAKCREYPALGSRSCETEHPRP</sequence>
<evidence type="ECO:0000256" key="1">
    <source>
        <dbReference type="SAM" id="Coils"/>
    </source>
</evidence>